<gene>
    <name evidence="1" type="ORF">NDU88_003100</name>
</gene>
<keyword evidence="2" id="KW-1185">Reference proteome</keyword>
<dbReference type="EMBL" id="JANPWB010000010">
    <property type="protein sequence ID" value="KAJ1136685.1"/>
    <property type="molecule type" value="Genomic_DNA"/>
</dbReference>
<name>A0AAV7QES9_PLEWA</name>
<sequence length="89" mass="9409">MLMDTWIPSGLKLSSSLDPMMFGIEAGFVFVGTDACVDADVIDTKVLLVPPPCFGLVAQSGSITFSALRHARGVDQNLRVVAHCGLDGE</sequence>
<accession>A0AAV7QES9</accession>
<dbReference type="Proteomes" id="UP001066276">
    <property type="component" value="Chromosome 6"/>
</dbReference>
<proteinExistence type="predicted"/>
<organism evidence="1 2">
    <name type="scientific">Pleurodeles waltl</name>
    <name type="common">Iberian ribbed newt</name>
    <dbReference type="NCBI Taxonomy" id="8319"/>
    <lineage>
        <taxon>Eukaryota</taxon>
        <taxon>Metazoa</taxon>
        <taxon>Chordata</taxon>
        <taxon>Craniata</taxon>
        <taxon>Vertebrata</taxon>
        <taxon>Euteleostomi</taxon>
        <taxon>Amphibia</taxon>
        <taxon>Batrachia</taxon>
        <taxon>Caudata</taxon>
        <taxon>Salamandroidea</taxon>
        <taxon>Salamandridae</taxon>
        <taxon>Pleurodelinae</taxon>
        <taxon>Pleurodeles</taxon>
    </lineage>
</organism>
<dbReference type="AlphaFoldDB" id="A0AAV7QES9"/>
<evidence type="ECO:0000313" key="1">
    <source>
        <dbReference type="EMBL" id="KAJ1136685.1"/>
    </source>
</evidence>
<protein>
    <submittedName>
        <fullName evidence="1">Uncharacterized protein</fullName>
    </submittedName>
</protein>
<reference evidence="1" key="1">
    <citation type="journal article" date="2022" name="bioRxiv">
        <title>Sequencing and chromosome-scale assembly of the giantPleurodeles waltlgenome.</title>
        <authorList>
            <person name="Brown T."/>
            <person name="Elewa A."/>
            <person name="Iarovenko S."/>
            <person name="Subramanian E."/>
            <person name="Araus A.J."/>
            <person name="Petzold A."/>
            <person name="Susuki M."/>
            <person name="Suzuki K.-i.T."/>
            <person name="Hayashi T."/>
            <person name="Toyoda A."/>
            <person name="Oliveira C."/>
            <person name="Osipova E."/>
            <person name="Leigh N.D."/>
            <person name="Simon A."/>
            <person name="Yun M.H."/>
        </authorList>
    </citation>
    <scope>NUCLEOTIDE SEQUENCE</scope>
    <source>
        <strain evidence="1">20211129_DDA</strain>
        <tissue evidence="1">Liver</tissue>
    </source>
</reference>
<evidence type="ECO:0000313" key="2">
    <source>
        <dbReference type="Proteomes" id="UP001066276"/>
    </source>
</evidence>
<comment type="caution">
    <text evidence="1">The sequence shown here is derived from an EMBL/GenBank/DDBJ whole genome shotgun (WGS) entry which is preliminary data.</text>
</comment>